<reference evidence="1 2" key="1">
    <citation type="submission" date="2021-05" db="EMBL/GenBank/DDBJ databases">
        <title>The draft genome of Geobacter chapellei DSM 13688.</title>
        <authorList>
            <person name="Xu Z."/>
            <person name="Masuda Y."/>
            <person name="Itoh H."/>
            <person name="Senoo K."/>
        </authorList>
    </citation>
    <scope>NUCLEOTIDE SEQUENCE [LARGE SCALE GENOMIC DNA]</scope>
    <source>
        <strain evidence="1 2">DSM 13688</strain>
    </source>
</reference>
<dbReference type="Pfam" id="PF04351">
    <property type="entry name" value="PilP"/>
    <property type="match status" value="1"/>
</dbReference>
<gene>
    <name evidence="1" type="ORF">KJB30_01490</name>
</gene>
<dbReference type="EMBL" id="JAHDYS010000001">
    <property type="protein sequence ID" value="MBT1070448.1"/>
    <property type="molecule type" value="Genomic_DNA"/>
</dbReference>
<protein>
    <submittedName>
        <fullName evidence="1">Pilus assembly protein PilP</fullName>
    </submittedName>
</protein>
<proteinExistence type="predicted"/>
<comment type="caution">
    <text evidence="1">The sequence shown here is derived from an EMBL/GenBank/DDBJ whole genome shotgun (WGS) entry which is preliminary data.</text>
</comment>
<dbReference type="InterPro" id="IPR007446">
    <property type="entry name" value="PilP"/>
</dbReference>
<dbReference type="PROSITE" id="PS51257">
    <property type="entry name" value="PROKAR_LIPOPROTEIN"/>
    <property type="match status" value="1"/>
</dbReference>
<name>A0ABS5U462_9BACT</name>
<sequence>MKKNLRLNRSVIATLVGFTVMLQLIAGCKKAEQQSSPPPVAKPEAGLVKPQAKAVQRQASSAASLPTPTAQFDFSTKKDPFKPYVIVKAPTLPTADKTKKTSGLPIHSFEVSQFKLIGVVTGEKGNQAMVTDPAGKGYVLKVGMTMGPNNGRVTAITTNGVEVREQFKDDNGRVRKEIIKLTLPRKY</sequence>
<organism evidence="1 2">
    <name type="scientific">Pelotalea chapellei</name>
    <dbReference type="NCBI Taxonomy" id="44671"/>
    <lineage>
        <taxon>Bacteria</taxon>
        <taxon>Pseudomonadati</taxon>
        <taxon>Thermodesulfobacteriota</taxon>
        <taxon>Desulfuromonadia</taxon>
        <taxon>Geobacterales</taxon>
        <taxon>Geobacteraceae</taxon>
        <taxon>Pelotalea</taxon>
    </lineage>
</organism>
<evidence type="ECO:0000313" key="1">
    <source>
        <dbReference type="EMBL" id="MBT1070448.1"/>
    </source>
</evidence>
<dbReference type="Proteomes" id="UP000784128">
    <property type="component" value="Unassembled WGS sequence"/>
</dbReference>
<dbReference type="RefSeq" id="WP_214296149.1">
    <property type="nucleotide sequence ID" value="NZ_JAHDYS010000001.1"/>
</dbReference>
<evidence type="ECO:0000313" key="2">
    <source>
        <dbReference type="Proteomes" id="UP000784128"/>
    </source>
</evidence>
<accession>A0ABS5U462</accession>
<dbReference type="Gene3D" id="2.30.30.830">
    <property type="match status" value="1"/>
</dbReference>
<keyword evidence="2" id="KW-1185">Reference proteome</keyword>